<evidence type="ECO:0000313" key="3">
    <source>
        <dbReference type="EMBL" id="KAG7159271.1"/>
    </source>
</evidence>
<comment type="caution">
    <text evidence="3">The sequence shown here is derived from an EMBL/GenBank/DDBJ whole genome shotgun (WGS) entry which is preliminary data.</text>
</comment>
<feature type="signal peptide" evidence="1">
    <location>
        <begin position="1"/>
        <end position="20"/>
    </location>
</feature>
<sequence>MINFTLTVLLLSCVVVNSYAECQDPFIQIGESCYYFSDLLLSYQEARKYCRSLSANHRADLAVFDQIDCDYHHVFSHMHQYDQEVDGFWIWVDGRPIDLKASYWSKDEPAVSDTNNCLVMFS</sequence>
<dbReference type="InterPro" id="IPR001304">
    <property type="entry name" value="C-type_lectin-like"/>
</dbReference>
<dbReference type="AlphaFoldDB" id="A0A8J5JKT1"/>
<feature type="chain" id="PRO_5035162686" evidence="1">
    <location>
        <begin position="21"/>
        <end position="122"/>
    </location>
</feature>
<dbReference type="PROSITE" id="PS50041">
    <property type="entry name" value="C_TYPE_LECTIN_2"/>
    <property type="match status" value="1"/>
</dbReference>
<dbReference type="SUPFAM" id="SSF56436">
    <property type="entry name" value="C-type lectin-like"/>
    <property type="match status" value="1"/>
</dbReference>
<dbReference type="Gene3D" id="3.10.100.10">
    <property type="entry name" value="Mannose-Binding Protein A, subunit A"/>
    <property type="match status" value="1"/>
</dbReference>
<protein>
    <submittedName>
        <fullName evidence="3">C-type lectin domain family 17 member A-like 3</fullName>
    </submittedName>
</protein>
<name>A0A8J5JKT1_HOMAM</name>
<organism evidence="3 4">
    <name type="scientific">Homarus americanus</name>
    <name type="common">American lobster</name>
    <dbReference type="NCBI Taxonomy" id="6706"/>
    <lineage>
        <taxon>Eukaryota</taxon>
        <taxon>Metazoa</taxon>
        <taxon>Ecdysozoa</taxon>
        <taxon>Arthropoda</taxon>
        <taxon>Crustacea</taxon>
        <taxon>Multicrustacea</taxon>
        <taxon>Malacostraca</taxon>
        <taxon>Eumalacostraca</taxon>
        <taxon>Eucarida</taxon>
        <taxon>Decapoda</taxon>
        <taxon>Pleocyemata</taxon>
        <taxon>Astacidea</taxon>
        <taxon>Nephropoidea</taxon>
        <taxon>Nephropidae</taxon>
        <taxon>Homarus</taxon>
    </lineage>
</organism>
<keyword evidence="1" id="KW-0732">Signal</keyword>
<feature type="domain" description="C-type lectin" evidence="2">
    <location>
        <begin position="29"/>
        <end position="122"/>
    </location>
</feature>
<gene>
    <name evidence="3" type="primary">Clec17A-L3</name>
    <name evidence="3" type="ORF">Hamer_G025938</name>
</gene>
<reference evidence="3" key="1">
    <citation type="journal article" date="2021" name="Sci. Adv.">
        <title>The American lobster genome reveals insights on longevity, neural, and immune adaptations.</title>
        <authorList>
            <person name="Polinski J.M."/>
            <person name="Zimin A.V."/>
            <person name="Clark K.F."/>
            <person name="Kohn A.B."/>
            <person name="Sadowski N."/>
            <person name="Timp W."/>
            <person name="Ptitsyn A."/>
            <person name="Khanna P."/>
            <person name="Romanova D.Y."/>
            <person name="Williams P."/>
            <person name="Greenwood S.J."/>
            <person name="Moroz L.L."/>
            <person name="Walt D.R."/>
            <person name="Bodnar A.G."/>
        </authorList>
    </citation>
    <scope>NUCLEOTIDE SEQUENCE</scope>
    <source>
        <strain evidence="3">GMGI-L3</strain>
    </source>
</reference>
<dbReference type="Proteomes" id="UP000747542">
    <property type="component" value="Unassembled WGS sequence"/>
</dbReference>
<dbReference type="EMBL" id="JAHLQT010033703">
    <property type="protein sequence ID" value="KAG7159271.1"/>
    <property type="molecule type" value="Genomic_DNA"/>
</dbReference>
<feature type="non-terminal residue" evidence="3">
    <location>
        <position position="1"/>
    </location>
</feature>
<dbReference type="InterPro" id="IPR016186">
    <property type="entry name" value="C-type_lectin-like/link_sf"/>
</dbReference>
<accession>A0A8J5JKT1</accession>
<dbReference type="InterPro" id="IPR016187">
    <property type="entry name" value="CTDL_fold"/>
</dbReference>
<keyword evidence="4" id="KW-1185">Reference proteome</keyword>
<evidence type="ECO:0000313" key="4">
    <source>
        <dbReference type="Proteomes" id="UP000747542"/>
    </source>
</evidence>
<proteinExistence type="predicted"/>
<evidence type="ECO:0000256" key="1">
    <source>
        <dbReference type="SAM" id="SignalP"/>
    </source>
</evidence>
<evidence type="ECO:0000259" key="2">
    <source>
        <dbReference type="PROSITE" id="PS50041"/>
    </source>
</evidence>